<feature type="transmembrane region" description="Helical" evidence="1">
    <location>
        <begin position="30"/>
        <end position="55"/>
    </location>
</feature>
<evidence type="ECO:0000313" key="3">
    <source>
        <dbReference type="Proteomes" id="UP001241748"/>
    </source>
</evidence>
<reference evidence="2 3" key="1">
    <citation type="submission" date="2024-05" db="EMBL/GenBank/DDBJ databases">
        <authorList>
            <person name="Venkateswaran K."/>
        </authorList>
    </citation>
    <scope>NUCLEOTIDE SEQUENCE [LARGE SCALE GENOMIC DNA]</scope>
    <source>
        <strain evidence="2 3">179-C4-2-HS</strain>
    </source>
</reference>
<keyword evidence="1" id="KW-1133">Transmembrane helix</keyword>
<feature type="transmembrane region" description="Helical" evidence="1">
    <location>
        <begin position="125"/>
        <end position="145"/>
    </location>
</feature>
<name>A0ABV4YR88_9BACI</name>
<dbReference type="Proteomes" id="UP001241748">
    <property type="component" value="Unassembled WGS sequence"/>
</dbReference>
<proteinExistence type="predicted"/>
<evidence type="ECO:0000313" key="2">
    <source>
        <dbReference type="EMBL" id="MFB3167376.1"/>
    </source>
</evidence>
<keyword evidence="3" id="KW-1185">Reference proteome</keyword>
<keyword evidence="1" id="KW-0812">Transmembrane</keyword>
<evidence type="ECO:0000256" key="1">
    <source>
        <dbReference type="SAM" id="Phobius"/>
    </source>
</evidence>
<protein>
    <recommendedName>
        <fullName evidence="4">Lycopene cyclase domain-containing protein</fullName>
    </recommendedName>
</protein>
<evidence type="ECO:0008006" key="4">
    <source>
        <dbReference type="Google" id="ProtNLM"/>
    </source>
</evidence>
<dbReference type="RefSeq" id="WP_306074912.1">
    <property type="nucleotide sequence ID" value="NZ_JAROBZ020000001.1"/>
</dbReference>
<organism evidence="2 3">
    <name type="scientific">Neobacillus driksii</name>
    <dbReference type="NCBI Taxonomy" id="3035913"/>
    <lineage>
        <taxon>Bacteria</taxon>
        <taxon>Bacillati</taxon>
        <taxon>Bacillota</taxon>
        <taxon>Bacilli</taxon>
        <taxon>Bacillales</taxon>
        <taxon>Bacillaceae</taxon>
        <taxon>Neobacillus</taxon>
    </lineage>
</organism>
<sequence>MVKLILWSFFLLPWISLIFLHKLDNEAIRRYMPVAFLATIINTILYQIAWTYDWWKYKETLFAWDKVAQVHTVYGVFLVGTIWIFYFTFGKFWLYFIVNFIVDCIYSFGFRALWKKLKITTAGGILSPFEGIIIMTFIAIILYGYHKWQEGLIDTDSKG</sequence>
<keyword evidence="1" id="KW-0472">Membrane</keyword>
<dbReference type="EMBL" id="JAROBZ020000001">
    <property type="protein sequence ID" value="MFB3167376.1"/>
    <property type="molecule type" value="Genomic_DNA"/>
</dbReference>
<feature type="transmembrane region" description="Helical" evidence="1">
    <location>
        <begin position="92"/>
        <end position="113"/>
    </location>
</feature>
<accession>A0ABV4YR88</accession>
<comment type="caution">
    <text evidence="2">The sequence shown here is derived from an EMBL/GenBank/DDBJ whole genome shotgun (WGS) entry which is preliminary data.</text>
</comment>
<feature type="transmembrane region" description="Helical" evidence="1">
    <location>
        <begin position="67"/>
        <end position="86"/>
    </location>
</feature>
<gene>
    <name evidence="2" type="ORF">P5G62_009650</name>
</gene>